<evidence type="ECO:0000259" key="11">
    <source>
        <dbReference type="Pfam" id="PF07219"/>
    </source>
</evidence>
<sequence>MKRLTLLFLFAVLVALGVAVVMADEPGYVLFSYKNFRYESSFWGFLALLVATVLALYLLKLALAAIGVSGRIINPWSRYNKQRRIAQAAHRGHLELAEGDWPSALKHLKAAAESDPHPLTHYLGAARAANEMGQVEESDALLRQAREREPHADVAIGLTQAQLQIHRSQYSEALASLAPLHAKYPKHPYVLSLMQRLYVTQRDWPALIALLPELRKQKVLSDTELSDLERRAWLASLEQAEPVGNETPEQALNRQWQQVPSGLKNDVELAAAYAGRLHTLNREDEAEEVLRTAIKRNYDDRLVSLYGQVKSRDPARQVQQAESWLKSRPSDPVLLLALGRLCQMSQLWGKARDYLEASLSARRTPEACGELARLLAHLGETDRSNQLLLESAAQPVSSLPALRA</sequence>
<comment type="subcellular location">
    <subcellularLocation>
        <location evidence="2">Cell inner membrane</location>
        <topology evidence="2">Multi-pass membrane protein</topology>
    </subcellularLocation>
</comment>
<reference evidence="12 13" key="1">
    <citation type="journal article" date="2015" name="Stand. Genomic Sci.">
        <title>Genomic Encyclopedia of Bacterial and Archaeal Type Strains, Phase III: the genomes of soil and plant-associated and newly described type strains.</title>
        <authorList>
            <person name="Whitman W.B."/>
            <person name="Woyke T."/>
            <person name="Klenk H.P."/>
            <person name="Zhou Y."/>
            <person name="Lilburn T.G."/>
            <person name="Beck B.J."/>
            <person name="De Vos P."/>
            <person name="Vandamme P."/>
            <person name="Eisen J.A."/>
            <person name="Garrity G."/>
            <person name="Hugenholtz P."/>
            <person name="Kyrpides N.C."/>
        </authorList>
    </citation>
    <scope>NUCLEOTIDE SEQUENCE [LARGE SCALE GENOMIC DNA]</scope>
    <source>
        <strain evidence="12 13">CGMCC 1.6858</strain>
    </source>
</reference>
<comment type="pathway">
    <text evidence="3">Porphyrin-containing compound metabolism; protoheme biosynthesis.</text>
</comment>
<protein>
    <submittedName>
        <fullName evidence="12">HemY protein</fullName>
    </submittedName>
</protein>
<dbReference type="AlphaFoldDB" id="A0A562QMT6"/>
<dbReference type="OrthoDB" id="7053339at2"/>
<dbReference type="SUPFAM" id="SSF48452">
    <property type="entry name" value="TPR-like"/>
    <property type="match status" value="1"/>
</dbReference>
<dbReference type="InterPro" id="IPR005254">
    <property type="entry name" value="Heme_biosyn_assoc_TPR_pro"/>
</dbReference>
<evidence type="ECO:0000256" key="7">
    <source>
        <dbReference type="ARBA" id="ARBA00022989"/>
    </source>
</evidence>
<evidence type="ECO:0000313" key="12">
    <source>
        <dbReference type="EMBL" id="TWI57510.1"/>
    </source>
</evidence>
<keyword evidence="6 10" id="KW-0812">Transmembrane</keyword>
<keyword evidence="5" id="KW-0997">Cell inner membrane</keyword>
<dbReference type="UniPathway" id="UPA00252"/>
<dbReference type="NCBIfam" id="TIGR00540">
    <property type="entry name" value="TPR_hemY_coli"/>
    <property type="match status" value="1"/>
</dbReference>
<dbReference type="Pfam" id="PF07219">
    <property type="entry name" value="HemY_N"/>
    <property type="match status" value="1"/>
</dbReference>
<evidence type="ECO:0000256" key="10">
    <source>
        <dbReference type="SAM" id="Phobius"/>
    </source>
</evidence>
<comment type="caution">
    <text evidence="12">The sequence shown here is derived from an EMBL/GenBank/DDBJ whole genome shotgun (WGS) entry which is preliminary data.</text>
</comment>
<dbReference type="Gene3D" id="1.25.40.10">
    <property type="entry name" value="Tetratricopeptide repeat domain"/>
    <property type="match status" value="2"/>
</dbReference>
<organism evidence="12 13">
    <name type="scientific">Pseudomonas duriflava</name>
    <dbReference type="NCBI Taxonomy" id="459528"/>
    <lineage>
        <taxon>Bacteria</taxon>
        <taxon>Pseudomonadati</taxon>
        <taxon>Pseudomonadota</taxon>
        <taxon>Gammaproteobacteria</taxon>
        <taxon>Pseudomonadales</taxon>
        <taxon>Pseudomonadaceae</taxon>
        <taxon>Pseudomonas</taxon>
    </lineage>
</organism>
<feature type="transmembrane region" description="Helical" evidence="10">
    <location>
        <begin position="42"/>
        <end position="68"/>
    </location>
</feature>
<dbReference type="GO" id="GO:0005886">
    <property type="term" value="C:plasma membrane"/>
    <property type="evidence" value="ECO:0007669"/>
    <property type="project" value="UniProtKB-SubCell"/>
</dbReference>
<dbReference type="Proteomes" id="UP000316905">
    <property type="component" value="Unassembled WGS sequence"/>
</dbReference>
<evidence type="ECO:0000256" key="8">
    <source>
        <dbReference type="ARBA" id="ARBA00023136"/>
    </source>
</evidence>
<keyword evidence="7 10" id="KW-1133">Transmembrane helix</keyword>
<keyword evidence="9" id="KW-0627">Porphyrin biosynthesis</keyword>
<keyword evidence="8 10" id="KW-0472">Membrane</keyword>
<keyword evidence="13" id="KW-1185">Reference proteome</keyword>
<gene>
    <name evidence="12" type="ORF">IQ22_00727</name>
</gene>
<evidence type="ECO:0000256" key="2">
    <source>
        <dbReference type="ARBA" id="ARBA00004429"/>
    </source>
</evidence>
<dbReference type="GO" id="GO:0042168">
    <property type="term" value="P:heme metabolic process"/>
    <property type="evidence" value="ECO:0007669"/>
    <property type="project" value="InterPro"/>
</dbReference>
<accession>A0A562QMT6</accession>
<dbReference type="InterPro" id="IPR010817">
    <property type="entry name" value="HemY_N"/>
</dbReference>
<dbReference type="RefSeq" id="WP_145138156.1">
    <property type="nucleotide sequence ID" value="NZ_VLKY01000002.1"/>
</dbReference>
<dbReference type="EMBL" id="VLKY01000002">
    <property type="protein sequence ID" value="TWI57510.1"/>
    <property type="molecule type" value="Genomic_DNA"/>
</dbReference>
<evidence type="ECO:0000256" key="4">
    <source>
        <dbReference type="ARBA" id="ARBA00022475"/>
    </source>
</evidence>
<comment type="function">
    <text evidence="1">Involved in a late step of protoheme IX synthesis.</text>
</comment>
<keyword evidence="4" id="KW-1003">Cell membrane</keyword>
<dbReference type="InterPro" id="IPR011990">
    <property type="entry name" value="TPR-like_helical_dom_sf"/>
</dbReference>
<evidence type="ECO:0000256" key="6">
    <source>
        <dbReference type="ARBA" id="ARBA00022692"/>
    </source>
</evidence>
<proteinExistence type="predicted"/>
<evidence type="ECO:0000256" key="1">
    <source>
        <dbReference type="ARBA" id="ARBA00002962"/>
    </source>
</evidence>
<name>A0A562QMT6_9PSED</name>
<evidence type="ECO:0000256" key="5">
    <source>
        <dbReference type="ARBA" id="ARBA00022519"/>
    </source>
</evidence>
<evidence type="ECO:0000256" key="9">
    <source>
        <dbReference type="ARBA" id="ARBA00023244"/>
    </source>
</evidence>
<dbReference type="GO" id="GO:0006779">
    <property type="term" value="P:porphyrin-containing compound biosynthetic process"/>
    <property type="evidence" value="ECO:0007669"/>
    <property type="project" value="UniProtKB-KW"/>
</dbReference>
<evidence type="ECO:0000256" key="3">
    <source>
        <dbReference type="ARBA" id="ARBA00004744"/>
    </source>
</evidence>
<feature type="domain" description="HemY N-terminal" evidence="11">
    <location>
        <begin position="27"/>
        <end position="133"/>
    </location>
</feature>
<evidence type="ECO:0000313" key="13">
    <source>
        <dbReference type="Proteomes" id="UP000316905"/>
    </source>
</evidence>